<proteinExistence type="predicted"/>
<keyword evidence="1" id="KW-0812">Transmembrane</keyword>
<accession>A0A0E9SWK1</accession>
<keyword evidence="1" id="KW-0472">Membrane</keyword>
<dbReference type="AlphaFoldDB" id="A0A0E9SWK1"/>
<protein>
    <submittedName>
        <fullName evidence="2">Uncharacterized protein</fullName>
    </submittedName>
</protein>
<dbReference type="EMBL" id="GBXM01062906">
    <property type="protein sequence ID" value="JAH45671.1"/>
    <property type="molecule type" value="Transcribed_RNA"/>
</dbReference>
<reference evidence="2" key="2">
    <citation type="journal article" date="2015" name="Fish Shellfish Immunol.">
        <title>Early steps in the European eel (Anguilla anguilla)-Vibrio vulnificus interaction in the gills: Role of the RtxA13 toxin.</title>
        <authorList>
            <person name="Callol A."/>
            <person name="Pajuelo D."/>
            <person name="Ebbesson L."/>
            <person name="Teles M."/>
            <person name="MacKenzie S."/>
            <person name="Amaro C."/>
        </authorList>
    </citation>
    <scope>NUCLEOTIDE SEQUENCE</scope>
</reference>
<keyword evidence="1" id="KW-1133">Transmembrane helix</keyword>
<feature type="transmembrane region" description="Helical" evidence="1">
    <location>
        <begin position="6"/>
        <end position="29"/>
    </location>
</feature>
<dbReference type="EMBL" id="GBXM01060372">
    <property type="protein sequence ID" value="JAH48205.1"/>
    <property type="molecule type" value="Transcribed_RNA"/>
</dbReference>
<organism evidence="2">
    <name type="scientific">Anguilla anguilla</name>
    <name type="common">European freshwater eel</name>
    <name type="synonym">Muraena anguilla</name>
    <dbReference type="NCBI Taxonomy" id="7936"/>
    <lineage>
        <taxon>Eukaryota</taxon>
        <taxon>Metazoa</taxon>
        <taxon>Chordata</taxon>
        <taxon>Craniata</taxon>
        <taxon>Vertebrata</taxon>
        <taxon>Euteleostomi</taxon>
        <taxon>Actinopterygii</taxon>
        <taxon>Neopterygii</taxon>
        <taxon>Teleostei</taxon>
        <taxon>Anguilliformes</taxon>
        <taxon>Anguillidae</taxon>
        <taxon>Anguilla</taxon>
    </lineage>
</organism>
<evidence type="ECO:0000313" key="2">
    <source>
        <dbReference type="EMBL" id="JAH45671.1"/>
    </source>
</evidence>
<reference evidence="2" key="1">
    <citation type="submission" date="2014-11" db="EMBL/GenBank/DDBJ databases">
        <authorList>
            <person name="Amaro Gonzalez C."/>
        </authorList>
    </citation>
    <scope>NUCLEOTIDE SEQUENCE</scope>
</reference>
<sequence length="62" mass="7423">MIYIFFQIIVTIFALCVLVQTLLIMPVIITQVMMHFYYSLLQLFKMLTSFKTHYNVSEPIWS</sequence>
<name>A0A0E9SWK1_ANGAN</name>
<evidence type="ECO:0000256" key="1">
    <source>
        <dbReference type="SAM" id="Phobius"/>
    </source>
</evidence>